<dbReference type="InterPro" id="IPR051698">
    <property type="entry name" value="Transposase_11-like"/>
</dbReference>
<comment type="caution">
    <text evidence="1">The sequence shown here is derived from an EMBL/GenBank/DDBJ whole genome shotgun (WGS) entry which is preliminary data.</text>
</comment>
<dbReference type="PANTHER" id="PTHR30298">
    <property type="entry name" value="H REPEAT-ASSOCIATED PREDICTED TRANSPOSASE"/>
    <property type="match status" value="1"/>
</dbReference>
<accession>E6QLK4</accession>
<dbReference type="EMBL" id="CABQ01000184">
    <property type="protein sequence ID" value="CBI08125.1"/>
    <property type="molecule type" value="Genomic_DNA"/>
</dbReference>
<gene>
    <name evidence="1" type="ORF">CARN6_1557</name>
</gene>
<name>E6QLK4_9ZZZZ</name>
<sequence length="77" mass="8644">MRYTNNLAGTNYRAGHDVGFGEDRDRKRAGHAAQNFSILNRIALNLLKHDKSSKRGIKGKRLKAAWNTPDLLKLLGI</sequence>
<dbReference type="PANTHER" id="PTHR30298:SF0">
    <property type="entry name" value="PROTEIN YBFL-RELATED"/>
    <property type="match status" value="1"/>
</dbReference>
<reference evidence="1" key="1">
    <citation type="submission" date="2009-10" db="EMBL/GenBank/DDBJ databases">
        <title>Diversity of trophic interactions inside an arsenic-rich microbial ecosystem.</title>
        <authorList>
            <person name="Bertin P.N."/>
            <person name="Heinrich-Salmeron A."/>
            <person name="Pelletier E."/>
            <person name="Goulhen-Chollet F."/>
            <person name="Arsene-Ploetze F."/>
            <person name="Gallien S."/>
            <person name="Calteau A."/>
            <person name="Vallenet D."/>
            <person name="Casiot C."/>
            <person name="Chane-Woon-Ming B."/>
            <person name="Giloteaux L."/>
            <person name="Barakat M."/>
            <person name="Bonnefoy V."/>
            <person name="Bruneel O."/>
            <person name="Chandler M."/>
            <person name="Cleiss J."/>
            <person name="Duran R."/>
            <person name="Elbaz-Poulichet F."/>
            <person name="Fonknechten N."/>
            <person name="Lauga B."/>
            <person name="Mornico D."/>
            <person name="Ortet P."/>
            <person name="Schaeffer C."/>
            <person name="Siguier P."/>
            <person name="Alexander Thil Smith A."/>
            <person name="Van Dorsselaer A."/>
            <person name="Weissenbach J."/>
            <person name="Medigue C."/>
            <person name="Le Paslier D."/>
        </authorList>
    </citation>
    <scope>NUCLEOTIDE SEQUENCE</scope>
</reference>
<evidence type="ECO:0008006" key="2">
    <source>
        <dbReference type="Google" id="ProtNLM"/>
    </source>
</evidence>
<organism evidence="1">
    <name type="scientific">mine drainage metagenome</name>
    <dbReference type="NCBI Taxonomy" id="410659"/>
    <lineage>
        <taxon>unclassified sequences</taxon>
        <taxon>metagenomes</taxon>
        <taxon>ecological metagenomes</taxon>
    </lineage>
</organism>
<dbReference type="AlphaFoldDB" id="E6QLK4"/>
<evidence type="ECO:0000313" key="1">
    <source>
        <dbReference type="EMBL" id="CBI08125.1"/>
    </source>
</evidence>
<protein>
    <recommendedName>
        <fullName evidence="2">Transposase</fullName>
    </recommendedName>
</protein>
<proteinExistence type="predicted"/>